<gene>
    <name evidence="2" type="ORF">BN14_02343</name>
</gene>
<protein>
    <submittedName>
        <fullName evidence="2">Uncharacterized protein</fullName>
    </submittedName>
</protein>
<name>M5BLI9_THACB</name>
<dbReference type="EMBL" id="CAOJ01003197">
    <property type="protein sequence ID" value="CCO28348.1"/>
    <property type="molecule type" value="Genomic_DNA"/>
</dbReference>
<feature type="region of interest" description="Disordered" evidence="1">
    <location>
        <begin position="57"/>
        <end position="161"/>
    </location>
</feature>
<dbReference type="Proteomes" id="UP000012065">
    <property type="component" value="Unassembled WGS sequence"/>
</dbReference>
<proteinExistence type="predicted"/>
<dbReference type="AlphaFoldDB" id="M5BLI9"/>
<feature type="compositionally biased region" description="Low complexity" evidence="1">
    <location>
        <begin position="150"/>
        <end position="161"/>
    </location>
</feature>
<accession>M5BLI9</accession>
<evidence type="ECO:0000313" key="3">
    <source>
        <dbReference type="Proteomes" id="UP000012065"/>
    </source>
</evidence>
<reference evidence="2 3" key="1">
    <citation type="journal article" date="2013" name="J. Biotechnol.">
        <title>Establishment and interpretation of the genome sequence of the phytopathogenic fungus Rhizoctonia solani AG1-IB isolate 7/3/14.</title>
        <authorList>
            <person name="Wibberg D.W."/>
            <person name="Jelonek L.J."/>
            <person name="Rupp O.R."/>
            <person name="Hennig M.H."/>
            <person name="Eikmeyer F.E."/>
            <person name="Goesmann A.G."/>
            <person name="Hartmann A.H."/>
            <person name="Borriss R.B."/>
            <person name="Grosch R.G."/>
            <person name="Puehler A.P."/>
            <person name="Schlueter A.S."/>
        </authorList>
    </citation>
    <scope>NUCLEOTIDE SEQUENCE [LARGE SCALE GENOMIC DNA]</scope>
    <source>
        <strain evidence="3">AG1-IB / isolate 7/3/14</strain>
    </source>
</reference>
<feature type="compositionally biased region" description="Basic and acidic residues" evidence="1">
    <location>
        <begin position="101"/>
        <end position="148"/>
    </location>
</feature>
<sequence length="161" mass="18296">MTPTDEHAPLHPFSEKPVMYQGIIPPPMPISVMHVQSMSPPPGPFADGPSKMVFADSKGAWLDSPPPMSPPPKAPYMNDEFSVSKEKLAAQGDFKKHHKRESTAESERERRRARDEAKDERARQRAEWERAEKERLDRVDRDRQERAARARALGTRATRTG</sequence>
<evidence type="ECO:0000256" key="1">
    <source>
        <dbReference type="SAM" id="MobiDB-lite"/>
    </source>
</evidence>
<feature type="compositionally biased region" description="Pro residues" evidence="1">
    <location>
        <begin position="64"/>
        <end position="74"/>
    </location>
</feature>
<dbReference type="HOGENOM" id="CLU_1644876_0_0_1"/>
<organism evidence="2 3">
    <name type="scientific">Thanatephorus cucumeris (strain AG1-IB / isolate 7/3/14)</name>
    <name type="common">Lettuce bottom rot fungus</name>
    <name type="synonym">Rhizoctonia solani</name>
    <dbReference type="NCBI Taxonomy" id="1108050"/>
    <lineage>
        <taxon>Eukaryota</taxon>
        <taxon>Fungi</taxon>
        <taxon>Dikarya</taxon>
        <taxon>Basidiomycota</taxon>
        <taxon>Agaricomycotina</taxon>
        <taxon>Agaricomycetes</taxon>
        <taxon>Cantharellales</taxon>
        <taxon>Ceratobasidiaceae</taxon>
        <taxon>Rhizoctonia</taxon>
        <taxon>Rhizoctonia solani AG-1</taxon>
    </lineage>
</organism>
<comment type="caution">
    <text evidence="2">The sequence shown here is derived from an EMBL/GenBank/DDBJ whole genome shotgun (WGS) entry which is preliminary data.</text>
</comment>
<evidence type="ECO:0000313" key="2">
    <source>
        <dbReference type="EMBL" id="CCO28348.1"/>
    </source>
</evidence>